<dbReference type="Proteomes" id="UP001459204">
    <property type="component" value="Unassembled WGS sequence"/>
</dbReference>
<accession>A0ABU9J0W7</accession>
<sequence length="148" mass="16080">MTPRRPAVRHILLAICVLFAPATSALEVQDLKAFAPLFGRYAPAGDCKRQPQVVVDAGGMSFEVAGKTERVTRLEFAASYGGNFYEGTSQWFFPFGTPGDWPVLMTFNAGEQAGTMTIEGHGQGWKGGPPLSPRNRALVDGSPYRRCK</sequence>
<name>A0ABU9J0W7_9GAMM</name>
<gene>
    <name evidence="3" type="ORF">AAD027_09210</name>
</gene>
<evidence type="ECO:0000256" key="1">
    <source>
        <dbReference type="SAM" id="MobiDB-lite"/>
    </source>
</evidence>
<evidence type="ECO:0000256" key="2">
    <source>
        <dbReference type="SAM" id="SignalP"/>
    </source>
</evidence>
<proteinExistence type="predicted"/>
<keyword evidence="2" id="KW-0732">Signal</keyword>
<feature type="region of interest" description="Disordered" evidence="1">
    <location>
        <begin position="120"/>
        <end position="148"/>
    </location>
</feature>
<feature type="signal peptide" evidence="2">
    <location>
        <begin position="1"/>
        <end position="25"/>
    </location>
</feature>
<evidence type="ECO:0000313" key="3">
    <source>
        <dbReference type="EMBL" id="MEL1264544.1"/>
    </source>
</evidence>
<feature type="chain" id="PRO_5047496636" evidence="2">
    <location>
        <begin position="26"/>
        <end position="148"/>
    </location>
</feature>
<keyword evidence="4" id="KW-1185">Reference proteome</keyword>
<reference evidence="3 4" key="1">
    <citation type="submission" date="2024-04" db="EMBL/GenBank/DDBJ databases">
        <title>Draft genome sequence of Pseudoxanthomonas putridarboris WD12.</title>
        <authorList>
            <person name="Oh J."/>
        </authorList>
    </citation>
    <scope>NUCLEOTIDE SEQUENCE [LARGE SCALE GENOMIC DNA]</scope>
    <source>
        <strain evidence="3 4">WD12</strain>
    </source>
</reference>
<evidence type="ECO:0000313" key="4">
    <source>
        <dbReference type="Proteomes" id="UP001459204"/>
    </source>
</evidence>
<dbReference type="EMBL" id="JBBWWT010000003">
    <property type="protein sequence ID" value="MEL1264544.1"/>
    <property type="molecule type" value="Genomic_DNA"/>
</dbReference>
<comment type="caution">
    <text evidence="3">The sequence shown here is derived from an EMBL/GenBank/DDBJ whole genome shotgun (WGS) entry which is preliminary data.</text>
</comment>
<protein>
    <submittedName>
        <fullName evidence="3">Uncharacterized protein</fullName>
    </submittedName>
</protein>
<organism evidence="3 4">
    <name type="scientific">Pseudoxanthomonas putridarboris</name>
    <dbReference type="NCBI Taxonomy" id="752605"/>
    <lineage>
        <taxon>Bacteria</taxon>
        <taxon>Pseudomonadati</taxon>
        <taxon>Pseudomonadota</taxon>
        <taxon>Gammaproteobacteria</taxon>
        <taxon>Lysobacterales</taxon>
        <taxon>Lysobacteraceae</taxon>
        <taxon>Pseudoxanthomonas</taxon>
    </lineage>
</organism>
<dbReference type="RefSeq" id="WP_341725722.1">
    <property type="nucleotide sequence ID" value="NZ_JBBWWT010000003.1"/>
</dbReference>